<evidence type="ECO:0000313" key="17">
    <source>
        <dbReference type="EMBL" id="KAJ8918474.1"/>
    </source>
</evidence>
<gene>
    <name evidence="17" type="ORF">NQ315_008171</name>
</gene>
<feature type="binding site" evidence="15">
    <location>
        <position position="104"/>
    </location>
    <ligand>
        <name>substrate</name>
    </ligand>
</feature>
<evidence type="ECO:0000256" key="1">
    <source>
        <dbReference type="ARBA" id="ARBA00001589"/>
    </source>
</evidence>
<dbReference type="Gene3D" id="2.120.10.30">
    <property type="entry name" value="TolB, C-terminal domain"/>
    <property type="match status" value="1"/>
</dbReference>
<dbReference type="GO" id="GO:0005737">
    <property type="term" value="C:cytoplasm"/>
    <property type="evidence" value="ECO:0007669"/>
    <property type="project" value="UniProtKB-SubCell"/>
</dbReference>
<dbReference type="InterPro" id="IPR011042">
    <property type="entry name" value="6-blade_b-propeller_TolB-like"/>
</dbReference>
<comment type="cofactor">
    <cofactor evidence="4">
        <name>Mg(2+)</name>
        <dbReference type="ChEBI" id="CHEBI:18420"/>
    </cofactor>
</comment>
<evidence type="ECO:0000259" key="16">
    <source>
        <dbReference type="Pfam" id="PF08450"/>
    </source>
</evidence>
<accession>A0AAV8VW63</accession>
<sequence>MVPHIERIAENCMLAEGPHWDKETQSLYFVDIAGQAIYRYVPATKKVTKASTGAHVSLIIPVKGQKDTFVISSERELRIVSWNGESDNFTVLKKIENDSGNNINDGKCDPKGRLWTGTMALKEDGGGVVEGVSEFYVVEKDKITKVADKITVSNGLAFNTGLKKMYYIDSPIGTVDEFDFDLESGTVENRKPIFTLSRHDIPGYADGMTIDSDGNLWVSIFGGGRIVKIDPRKPESLLYTLSLPAKQPTSVAFGGSNLDELYITTARIKFGPDAELLPPENGAIYKVTGLGVRGFPGERFVL</sequence>
<protein>
    <recommendedName>
        <fullName evidence="8">Regucalcin</fullName>
        <ecNumber evidence="7">3.1.1.17</ecNumber>
    </recommendedName>
    <alternativeName>
        <fullName evidence="13">Gluconolactonase</fullName>
    </alternativeName>
</protein>
<dbReference type="Proteomes" id="UP001159042">
    <property type="component" value="Unassembled WGS sequence"/>
</dbReference>
<dbReference type="EMBL" id="JANEYG010000026">
    <property type="protein sequence ID" value="KAJ8918474.1"/>
    <property type="molecule type" value="Genomic_DNA"/>
</dbReference>
<comment type="similarity">
    <text evidence="6">Belongs to the SMP-30/CGR1 family.</text>
</comment>
<feature type="active site" description="Proton donor/acceptor" evidence="14">
    <location>
        <position position="206"/>
    </location>
</feature>
<keyword evidence="10 15" id="KW-0479">Metal-binding</keyword>
<evidence type="ECO:0000256" key="3">
    <source>
        <dbReference type="ARBA" id="ARBA00001936"/>
    </source>
</evidence>
<comment type="cofactor">
    <cofactor evidence="2">
        <name>Ca(2+)</name>
        <dbReference type="ChEBI" id="CHEBI:29108"/>
    </cofactor>
</comment>
<comment type="cofactor">
    <cofactor evidence="3">
        <name>Mn(2+)</name>
        <dbReference type="ChEBI" id="CHEBI:29035"/>
    </cofactor>
</comment>
<evidence type="ECO:0000256" key="4">
    <source>
        <dbReference type="ARBA" id="ARBA00001946"/>
    </source>
</evidence>
<evidence type="ECO:0000256" key="10">
    <source>
        <dbReference type="ARBA" id="ARBA00022723"/>
    </source>
</evidence>
<keyword evidence="11" id="KW-0378">Hydrolase</keyword>
<feature type="domain" description="SMP-30/Gluconolactonase/LRE-like region" evidence="16">
    <location>
        <begin position="14"/>
        <end position="267"/>
    </location>
</feature>
<feature type="binding site" evidence="15">
    <location>
        <position position="154"/>
    </location>
    <ligand>
        <name>a divalent metal cation</name>
        <dbReference type="ChEBI" id="CHEBI:60240"/>
    </ligand>
</feature>
<evidence type="ECO:0000256" key="11">
    <source>
        <dbReference type="ARBA" id="ARBA00022801"/>
    </source>
</evidence>
<evidence type="ECO:0000256" key="8">
    <source>
        <dbReference type="ARBA" id="ARBA00016808"/>
    </source>
</evidence>
<dbReference type="SUPFAM" id="SSF63829">
    <property type="entry name" value="Calcium-dependent phosphotriesterase"/>
    <property type="match status" value="1"/>
</dbReference>
<dbReference type="PRINTS" id="PR01790">
    <property type="entry name" value="SMP30FAMILY"/>
</dbReference>
<dbReference type="EC" id="3.1.1.17" evidence="7"/>
<keyword evidence="9" id="KW-0963">Cytoplasm</keyword>
<dbReference type="FunFam" id="2.120.10.30:FF:000027">
    <property type="entry name" value="Regucalcin homologue"/>
    <property type="match status" value="1"/>
</dbReference>
<name>A0AAV8VW63_9CUCU</name>
<evidence type="ECO:0000256" key="12">
    <source>
        <dbReference type="ARBA" id="ARBA00022837"/>
    </source>
</evidence>
<dbReference type="GO" id="GO:0019853">
    <property type="term" value="P:L-ascorbic acid biosynthetic process"/>
    <property type="evidence" value="ECO:0007669"/>
    <property type="project" value="TreeGrafter"/>
</dbReference>
<dbReference type="GO" id="GO:0005509">
    <property type="term" value="F:calcium ion binding"/>
    <property type="evidence" value="ECO:0007669"/>
    <property type="project" value="TreeGrafter"/>
</dbReference>
<proteinExistence type="inferred from homology"/>
<dbReference type="GO" id="GO:0004341">
    <property type="term" value="F:gluconolactonase activity"/>
    <property type="evidence" value="ECO:0007669"/>
    <property type="project" value="UniProtKB-EC"/>
</dbReference>
<keyword evidence="12" id="KW-0106">Calcium</keyword>
<evidence type="ECO:0000256" key="13">
    <source>
        <dbReference type="ARBA" id="ARBA00032464"/>
    </source>
</evidence>
<feature type="binding site" evidence="15">
    <location>
        <position position="16"/>
    </location>
    <ligand>
        <name>a divalent metal cation</name>
        <dbReference type="ChEBI" id="CHEBI:60240"/>
    </ligand>
</feature>
<organism evidence="17 18">
    <name type="scientific">Exocentrus adspersus</name>
    <dbReference type="NCBI Taxonomy" id="1586481"/>
    <lineage>
        <taxon>Eukaryota</taxon>
        <taxon>Metazoa</taxon>
        <taxon>Ecdysozoa</taxon>
        <taxon>Arthropoda</taxon>
        <taxon>Hexapoda</taxon>
        <taxon>Insecta</taxon>
        <taxon>Pterygota</taxon>
        <taxon>Neoptera</taxon>
        <taxon>Endopterygota</taxon>
        <taxon>Coleoptera</taxon>
        <taxon>Polyphaga</taxon>
        <taxon>Cucujiformia</taxon>
        <taxon>Chrysomeloidea</taxon>
        <taxon>Cerambycidae</taxon>
        <taxon>Lamiinae</taxon>
        <taxon>Acanthocinini</taxon>
        <taxon>Exocentrus</taxon>
    </lineage>
</organism>
<dbReference type="AlphaFoldDB" id="A0AAV8VW63"/>
<keyword evidence="15" id="KW-0862">Zinc</keyword>
<comment type="caution">
    <text evidence="17">The sequence shown here is derived from an EMBL/GenBank/DDBJ whole genome shotgun (WGS) entry which is preliminary data.</text>
</comment>
<comment type="catalytic activity">
    <reaction evidence="1">
        <text>D-glucono-1,5-lactone + H2O = D-gluconate + H(+)</text>
        <dbReference type="Rhea" id="RHEA:10440"/>
        <dbReference type="ChEBI" id="CHEBI:15377"/>
        <dbReference type="ChEBI" id="CHEBI:15378"/>
        <dbReference type="ChEBI" id="CHEBI:16217"/>
        <dbReference type="ChEBI" id="CHEBI:18391"/>
        <dbReference type="EC" id="3.1.1.17"/>
    </reaction>
</comment>
<feature type="binding site" evidence="15">
    <location>
        <position position="206"/>
    </location>
    <ligand>
        <name>a divalent metal cation</name>
        <dbReference type="ChEBI" id="CHEBI:60240"/>
    </ligand>
</feature>
<dbReference type="Pfam" id="PF08450">
    <property type="entry name" value="SGL"/>
    <property type="match status" value="1"/>
</dbReference>
<dbReference type="PANTHER" id="PTHR10907">
    <property type="entry name" value="REGUCALCIN"/>
    <property type="match status" value="1"/>
</dbReference>
<evidence type="ECO:0000256" key="14">
    <source>
        <dbReference type="PIRSR" id="PIRSR605511-1"/>
    </source>
</evidence>
<dbReference type="InterPro" id="IPR005511">
    <property type="entry name" value="SMP-30"/>
</dbReference>
<dbReference type="InterPro" id="IPR013658">
    <property type="entry name" value="SGL"/>
</dbReference>
<evidence type="ECO:0000256" key="2">
    <source>
        <dbReference type="ARBA" id="ARBA00001913"/>
    </source>
</evidence>
<evidence type="ECO:0000256" key="6">
    <source>
        <dbReference type="ARBA" id="ARBA00008853"/>
    </source>
</evidence>
<evidence type="ECO:0000256" key="15">
    <source>
        <dbReference type="PIRSR" id="PIRSR605511-2"/>
    </source>
</evidence>
<evidence type="ECO:0000256" key="9">
    <source>
        <dbReference type="ARBA" id="ARBA00022490"/>
    </source>
</evidence>
<dbReference type="PANTHER" id="PTHR10907:SF66">
    <property type="entry name" value="MIP34848P1-RELATED"/>
    <property type="match status" value="1"/>
</dbReference>
<comment type="cofactor">
    <cofactor evidence="15">
        <name>Zn(2+)</name>
        <dbReference type="ChEBI" id="CHEBI:29105"/>
    </cofactor>
    <text evidence="15">Binds 1 divalent metal cation per subunit.</text>
</comment>
<comment type="subcellular location">
    <subcellularLocation>
        <location evidence="5">Cytoplasm</location>
    </subcellularLocation>
</comment>
<evidence type="ECO:0000256" key="5">
    <source>
        <dbReference type="ARBA" id="ARBA00004496"/>
    </source>
</evidence>
<evidence type="ECO:0000256" key="7">
    <source>
        <dbReference type="ARBA" id="ARBA00013227"/>
    </source>
</evidence>
<evidence type="ECO:0000313" key="18">
    <source>
        <dbReference type="Proteomes" id="UP001159042"/>
    </source>
</evidence>
<keyword evidence="18" id="KW-1185">Reference proteome</keyword>
<reference evidence="17 18" key="1">
    <citation type="journal article" date="2023" name="Insect Mol. Biol.">
        <title>Genome sequencing provides insights into the evolution of gene families encoding plant cell wall-degrading enzymes in longhorned beetles.</title>
        <authorList>
            <person name="Shin N.R."/>
            <person name="Okamura Y."/>
            <person name="Kirsch R."/>
            <person name="Pauchet Y."/>
        </authorList>
    </citation>
    <scope>NUCLEOTIDE SEQUENCE [LARGE SCALE GENOMIC DNA]</scope>
    <source>
        <strain evidence="17">EAD_L_NR</strain>
    </source>
</reference>